<feature type="transmembrane region" description="Helical" evidence="1">
    <location>
        <begin position="73"/>
        <end position="92"/>
    </location>
</feature>
<proteinExistence type="predicted"/>
<evidence type="ECO:0000256" key="1">
    <source>
        <dbReference type="SAM" id="Phobius"/>
    </source>
</evidence>
<reference evidence="2 3" key="1">
    <citation type="submission" date="2021-06" db="EMBL/GenBank/DDBJ databases">
        <title>Genome-based taxonomic framework of Microbacterium strains isolated from marine environment, the description of four new species and reclassification of four preexisting species.</title>
        <authorList>
            <person name="Lee S.D."/>
            <person name="Kim S.-M."/>
            <person name="Byeon Y.-S."/>
            <person name="Yang H.L."/>
            <person name="Kim I.S."/>
        </authorList>
    </citation>
    <scope>NUCLEOTIDE SEQUENCE [LARGE SCALE GENOMIC DNA]</scope>
    <source>
        <strain evidence="2 3">SSW1-36</strain>
    </source>
</reference>
<organism evidence="2 3">
    <name type="scientific">Microbacterium galbinum</name>
    <dbReference type="NCBI Taxonomy" id="2851646"/>
    <lineage>
        <taxon>Bacteria</taxon>
        <taxon>Bacillati</taxon>
        <taxon>Actinomycetota</taxon>
        <taxon>Actinomycetes</taxon>
        <taxon>Micrococcales</taxon>
        <taxon>Microbacteriaceae</taxon>
        <taxon>Microbacterium</taxon>
    </lineage>
</organism>
<keyword evidence="1" id="KW-0812">Transmembrane</keyword>
<accession>A0ABY4INV0</accession>
<keyword evidence="1" id="KW-1133">Transmembrane helix</keyword>
<sequence length="178" mass="20068">MLAVVVHIAVAAIAGWLAVEAAHYARKHPNRDRRDPRRLRLMKILPIGGWTLLLLSIPMILLSDGSRDDDRTAMAIASFAILGGGILFLVMYRNWYVAFGDEEVTFRTLAGVTRSFRYSDIADYSVRRSDQGPMLTVRTALGVRLSLNIRMYDASPLLAQLQFHQATGRWAIRGELRR</sequence>
<evidence type="ECO:0000313" key="3">
    <source>
        <dbReference type="Proteomes" id="UP000831963"/>
    </source>
</evidence>
<protein>
    <submittedName>
        <fullName evidence="2">Uncharacterized protein</fullName>
    </submittedName>
</protein>
<dbReference type="Proteomes" id="UP000831963">
    <property type="component" value="Chromosome"/>
</dbReference>
<dbReference type="EMBL" id="CP078077">
    <property type="protein sequence ID" value="UPL13310.1"/>
    <property type="molecule type" value="Genomic_DNA"/>
</dbReference>
<feature type="transmembrane region" description="Helical" evidence="1">
    <location>
        <begin position="44"/>
        <end position="61"/>
    </location>
</feature>
<name>A0ABY4INV0_9MICO</name>
<keyword evidence="3" id="KW-1185">Reference proteome</keyword>
<gene>
    <name evidence="2" type="ORF">KV396_01965</name>
</gene>
<evidence type="ECO:0000313" key="2">
    <source>
        <dbReference type="EMBL" id="UPL13310.1"/>
    </source>
</evidence>
<feature type="transmembrane region" description="Helical" evidence="1">
    <location>
        <begin position="6"/>
        <end position="24"/>
    </location>
</feature>
<dbReference type="RefSeq" id="WP_247956668.1">
    <property type="nucleotide sequence ID" value="NZ_CP078077.1"/>
</dbReference>
<keyword evidence="1" id="KW-0472">Membrane</keyword>